<keyword evidence="3 6" id="KW-0697">Rotamase</keyword>
<comment type="caution">
    <text evidence="9">The sequence shown here is derived from an EMBL/GenBank/DDBJ whole genome shotgun (WGS) entry which is preliminary data.</text>
</comment>
<comment type="function">
    <text evidence="6">PPIases accelerate the folding of proteins. It catalyzes the cis-trans isomerization of proline imidic peptide bonds in oligopeptides.</text>
</comment>
<dbReference type="GO" id="GO:0005737">
    <property type="term" value="C:cytoplasm"/>
    <property type="evidence" value="ECO:0007669"/>
    <property type="project" value="TreeGrafter"/>
</dbReference>
<evidence type="ECO:0000256" key="1">
    <source>
        <dbReference type="ARBA" id="ARBA00000971"/>
    </source>
</evidence>
<dbReference type="FunFam" id="2.40.100.10:FF:000013">
    <property type="entry name" value="Peptidyl-prolyl cis-trans isomerase"/>
    <property type="match status" value="1"/>
</dbReference>
<evidence type="ECO:0000256" key="3">
    <source>
        <dbReference type="ARBA" id="ARBA00023110"/>
    </source>
</evidence>
<dbReference type="InterPro" id="IPR020892">
    <property type="entry name" value="Cyclophilin-type_PPIase_CS"/>
</dbReference>
<dbReference type="InterPro" id="IPR012677">
    <property type="entry name" value="Nucleotide-bd_a/b_plait_sf"/>
</dbReference>
<accession>A0A1Y1WN08</accession>
<dbReference type="Pfam" id="PF00076">
    <property type="entry name" value="RRM_1"/>
    <property type="match status" value="1"/>
</dbReference>
<dbReference type="Proteomes" id="UP000193922">
    <property type="component" value="Unassembled WGS sequence"/>
</dbReference>
<dbReference type="CDD" id="cd12347">
    <property type="entry name" value="RRM_PPIE"/>
    <property type="match status" value="1"/>
</dbReference>
<dbReference type="PRINTS" id="PR00153">
    <property type="entry name" value="CSAPPISMRASE"/>
</dbReference>
<dbReference type="PANTHER" id="PTHR11071:SF561">
    <property type="entry name" value="PEPTIDYL-PROLYL CIS-TRANS ISOMERASE D-RELATED"/>
    <property type="match status" value="1"/>
</dbReference>
<dbReference type="GO" id="GO:0003723">
    <property type="term" value="F:RNA binding"/>
    <property type="evidence" value="ECO:0007669"/>
    <property type="project" value="UniProtKB-UniRule"/>
</dbReference>
<organism evidence="9 10">
    <name type="scientific">Linderina pennispora</name>
    <dbReference type="NCBI Taxonomy" id="61395"/>
    <lineage>
        <taxon>Eukaryota</taxon>
        <taxon>Fungi</taxon>
        <taxon>Fungi incertae sedis</taxon>
        <taxon>Zoopagomycota</taxon>
        <taxon>Kickxellomycotina</taxon>
        <taxon>Kickxellomycetes</taxon>
        <taxon>Kickxellales</taxon>
        <taxon>Kickxellaceae</taxon>
        <taxon>Linderina</taxon>
    </lineage>
</organism>
<evidence type="ECO:0000256" key="2">
    <source>
        <dbReference type="ARBA" id="ARBA00022884"/>
    </source>
</evidence>
<name>A0A1Y1WN08_9FUNG</name>
<dbReference type="GO" id="GO:0003755">
    <property type="term" value="F:peptidyl-prolyl cis-trans isomerase activity"/>
    <property type="evidence" value="ECO:0007669"/>
    <property type="project" value="UniProtKB-UniRule"/>
</dbReference>
<dbReference type="InterPro" id="IPR034168">
    <property type="entry name" value="PPIE_RRM"/>
</dbReference>
<evidence type="ECO:0000259" key="8">
    <source>
        <dbReference type="PROSITE" id="PS50102"/>
    </source>
</evidence>
<dbReference type="GeneID" id="63807848"/>
<feature type="domain" description="PPIase cyclophilin-type" evidence="7">
    <location>
        <begin position="134"/>
        <end position="292"/>
    </location>
</feature>
<dbReference type="SUPFAM" id="SSF50891">
    <property type="entry name" value="Cyclophilin-like"/>
    <property type="match status" value="1"/>
</dbReference>
<proteinExistence type="inferred from homology"/>
<dbReference type="EMBL" id="MCFD01000001">
    <property type="protein sequence ID" value="ORX74939.1"/>
    <property type="molecule type" value="Genomic_DNA"/>
</dbReference>
<evidence type="ECO:0000256" key="5">
    <source>
        <dbReference type="PROSITE-ProRule" id="PRU00176"/>
    </source>
</evidence>
<evidence type="ECO:0000313" key="9">
    <source>
        <dbReference type="EMBL" id="ORX74939.1"/>
    </source>
</evidence>
<dbReference type="PROSITE" id="PS00170">
    <property type="entry name" value="CSA_PPIASE_1"/>
    <property type="match status" value="1"/>
</dbReference>
<dbReference type="InterPro" id="IPR000504">
    <property type="entry name" value="RRM_dom"/>
</dbReference>
<dbReference type="PANTHER" id="PTHR11071">
    <property type="entry name" value="PEPTIDYL-PROLYL CIS-TRANS ISOMERASE"/>
    <property type="match status" value="1"/>
</dbReference>
<dbReference type="Gene3D" id="3.30.70.330">
    <property type="match status" value="1"/>
</dbReference>
<gene>
    <name evidence="9" type="ORF">DL89DRAFT_320344</name>
</gene>
<dbReference type="RefSeq" id="XP_040748150.1">
    <property type="nucleotide sequence ID" value="XM_040891200.1"/>
</dbReference>
<comment type="similarity">
    <text evidence="6">Belongs to the cyclophilin-type PPIase family.</text>
</comment>
<dbReference type="OrthoDB" id="407442at2759"/>
<keyword evidence="2 5" id="KW-0694">RNA-binding</keyword>
<evidence type="ECO:0000259" key="7">
    <source>
        <dbReference type="PROSITE" id="PS50072"/>
    </source>
</evidence>
<dbReference type="AlphaFoldDB" id="A0A1Y1WN08"/>
<dbReference type="EC" id="5.2.1.8" evidence="6"/>
<dbReference type="InterPro" id="IPR002130">
    <property type="entry name" value="Cyclophilin-type_PPIase_dom"/>
</dbReference>
<dbReference type="SUPFAM" id="SSF54928">
    <property type="entry name" value="RNA-binding domain, RBD"/>
    <property type="match status" value="1"/>
</dbReference>
<keyword evidence="4 6" id="KW-0413">Isomerase</keyword>
<evidence type="ECO:0000313" key="10">
    <source>
        <dbReference type="Proteomes" id="UP000193922"/>
    </source>
</evidence>
<reference evidence="9 10" key="1">
    <citation type="submission" date="2016-07" db="EMBL/GenBank/DDBJ databases">
        <title>Pervasive Adenine N6-methylation of Active Genes in Fungi.</title>
        <authorList>
            <consortium name="DOE Joint Genome Institute"/>
            <person name="Mondo S.J."/>
            <person name="Dannebaum R.O."/>
            <person name="Kuo R.C."/>
            <person name="Labutti K."/>
            <person name="Haridas S."/>
            <person name="Kuo A."/>
            <person name="Salamov A."/>
            <person name="Ahrendt S.R."/>
            <person name="Lipzen A."/>
            <person name="Sullivan W."/>
            <person name="Andreopoulos W.B."/>
            <person name="Clum A."/>
            <person name="Lindquist E."/>
            <person name="Daum C."/>
            <person name="Ramamoorthy G.K."/>
            <person name="Gryganskyi A."/>
            <person name="Culley D."/>
            <person name="Magnuson J.K."/>
            <person name="James T.Y."/>
            <person name="O'Malley M.A."/>
            <person name="Stajich J.E."/>
            <person name="Spatafora J.W."/>
            <person name="Visel A."/>
            <person name="Grigoriev I.V."/>
        </authorList>
    </citation>
    <scope>NUCLEOTIDE SEQUENCE [LARGE SCALE GENOMIC DNA]</scope>
    <source>
        <strain evidence="9 10">ATCC 12442</strain>
    </source>
</reference>
<sequence>MDTKGKCILFVSGLDQEVTEQTLQAAFIPFGEIVEISLPPDTGSKNRHRGFGFIEFEESGDAAAAIDNMEGSELQGRTITVRYARGNASSLGEMLTKGTRAIFNESAWIDKNMPGMQPAGAMDTATPVDNPHVFLEFAVDGKPSGRVEIELRRDVVPRTAQNFLALCTRERSIGYQGSKVHRIIPGFMIQGGDFTNGDGTGGKSIYGSKFDDENFALKHDGAGVLSMANAGPNTNGSQFFITLDKTPWLDGKHVVFGRVTKGMDIVRTVEALGDKNAPTQPKKPITICNCGTV</sequence>
<keyword evidence="10" id="KW-1185">Reference proteome</keyword>
<dbReference type="GO" id="GO:0016018">
    <property type="term" value="F:cyclosporin A binding"/>
    <property type="evidence" value="ECO:0007669"/>
    <property type="project" value="TreeGrafter"/>
</dbReference>
<evidence type="ECO:0000256" key="4">
    <source>
        <dbReference type="ARBA" id="ARBA00023235"/>
    </source>
</evidence>
<evidence type="ECO:0000256" key="6">
    <source>
        <dbReference type="RuleBase" id="RU363019"/>
    </source>
</evidence>
<dbReference type="PROSITE" id="PS50072">
    <property type="entry name" value="CSA_PPIASE_2"/>
    <property type="match status" value="1"/>
</dbReference>
<protein>
    <recommendedName>
        <fullName evidence="6">Peptidyl-prolyl cis-trans isomerase</fullName>
        <shortName evidence="6">PPIase</shortName>
        <ecNumber evidence="6">5.2.1.8</ecNumber>
    </recommendedName>
</protein>
<dbReference type="InterPro" id="IPR029000">
    <property type="entry name" value="Cyclophilin-like_dom_sf"/>
</dbReference>
<dbReference type="GO" id="GO:0006457">
    <property type="term" value="P:protein folding"/>
    <property type="evidence" value="ECO:0007669"/>
    <property type="project" value="InterPro"/>
</dbReference>
<dbReference type="STRING" id="61395.A0A1Y1WN08"/>
<dbReference type="PROSITE" id="PS50102">
    <property type="entry name" value="RRM"/>
    <property type="match status" value="1"/>
</dbReference>
<dbReference type="Pfam" id="PF00160">
    <property type="entry name" value="Pro_isomerase"/>
    <property type="match status" value="1"/>
</dbReference>
<dbReference type="SMART" id="SM00360">
    <property type="entry name" value="RRM"/>
    <property type="match status" value="1"/>
</dbReference>
<dbReference type="Gene3D" id="2.40.100.10">
    <property type="entry name" value="Cyclophilin-like"/>
    <property type="match status" value="1"/>
</dbReference>
<comment type="catalytic activity">
    <reaction evidence="1 6">
        <text>[protein]-peptidylproline (omega=180) = [protein]-peptidylproline (omega=0)</text>
        <dbReference type="Rhea" id="RHEA:16237"/>
        <dbReference type="Rhea" id="RHEA-COMP:10747"/>
        <dbReference type="Rhea" id="RHEA-COMP:10748"/>
        <dbReference type="ChEBI" id="CHEBI:83833"/>
        <dbReference type="ChEBI" id="CHEBI:83834"/>
        <dbReference type="EC" id="5.2.1.8"/>
    </reaction>
</comment>
<dbReference type="InterPro" id="IPR035979">
    <property type="entry name" value="RBD_domain_sf"/>
</dbReference>
<feature type="domain" description="RRM" evidence="8">
    <location>
        <begin position="7"/>
        <end position="86"/>
    </location>
</feature>